<feature type="region of interest" description="Disordered" evidence="1">
    <location>
        <begin position="57"/>
        <end position="77"/>
    </location>
</feature>
<evidence type="ECO:0000313" key="2">
    <source>
        <dbReference type="EMBL" id="KXK59617.1"/>
    </source>
</evidence>
<evidence type="ECO:0000256" key="1">
    <source>
        <dbReference type="SAM" id="MobiDB-lite"/>
    </source>
</evidence>
<feature type="compositionally biased region" description="Basic and acidic residues" evidence="1">
    <location>
        <begin position="57"/>
        <end position="70"/>
    </location>
</feature>
<reference evidence="2 3" key="1">
    <citation type="submission" date="2016-01" db="EMBL/GenBank/DDBJ databases">
        <title>Whole genome sequence and analysis of Micromonospora rosaria DSM 803, which can produce antibacterial substance rosamicin.</title>
        <authorList>
            <person name="Yang H."/>
            <person name="He X."/>
            <person name="Zhu D."/>
        </authorList>
    </citation>
    <scope>NUCLEOTIDE SEQUENCE [LARGE SCALE GENOMIC DNA]</scope>
    <source>
        <strain evidence="2 3">DSM 803</strain>
    </source>
</reference>
<keyword evidence="3" id="KW-1185">Reference proteome</keyword>
<gene>
    <name evidence="2" type="ORF">AWW66_23170</name>
</gene>
<accession>A0A136PMS3</accession>
<organism evidence="2 3">
    <name type="scientific">Micromonospora rosaria</name>
    <dbReference type="NCBI Taxonomy" id="47874"/>
    <lineage>
        <taxon>Bacteria</taxon>
        <taxon>Bacillati</taxon>
        <taxon>Actinomycetota</taxon>
        <taxon>Actinomycetes</taxon>
        <taxon>Micromonosporales</taxon>
        <taxon>Micromonosporaceae</taxon>
        <taxon>Micromonospora</taxon>
    </lineage>
</organism>
<proteinExistence type="predicted"/>
<protein>
    <submittedName>
        <fullName evidence="2">Uncharacterized protein</fullName>
    </submittedName>
</protein>
<dbReference type="AlphaFoldDB" id="A0A136PMS3"/>
<dbReference type="EMBL" id="LRQV01000104">
    <property type="protein sequence ID" value="KXK59617.1"/>
    <property type="molecule type" value="Genomic_DNA"/>
</dbReference>
<evidence type="ECO:0000313" key="3">
    <source>
        <dbReference type="Proteomes" id="UP000070620"/>
    </source>
</evidence>
<name>A0A136PMS3_9ACTN</name>
<comment type="caution">
    <text evidence="2">The sequence shown here is derived from an EMBL/GenBank/DDBJ whole genome shotgun (WGS) entry which is preliminary data.</text>
</comment>
<sequence length="77" mass="8410">MTRWGAGGLTVQWDQTSDVAGLTTKLRNAGVPTEVRTGLSARFVLLPRIGAGVQEPDRMLTRPLFDDHSGRSRGSWT</sequence>
<dbReference type="Proteomes" id="UP000070620">
    <property type="component" value="Unassembled WGS sequence"/>
</dbReference>